<keyword evidence="7 9" id="KW-0067">ATP-binding</keyword>
<comment type="caution">
    <text evidence="11">The sequence shown here is derived from an EMBL/GenBank/DDBJ whole genome shotgun (WGS) entry which is preliminary data.</text>
</comment>
<sequence>MEQNKILVINPGSTSTKIAVYKGGDKVLEQTLRHKKEELEGFNKVVEQYEFRMKIIKDTLAAGNIDLRELKAIASRGGLLKPLPCGGTYLVNETMCEDLRTTNREHASNLAALIGYEMGKELGISCYVVDPVVVDELQPVARLSGLKGYDRTSVWHALNQKAVARKVAMMLGTQYKDMNCIVAHMGGGVTVAAHEKGRAIDVNNGLRGDGPFSPERSGGLPCDIMMKMVFDDGKSRKEMEKSLAGQGGFVSYLNTNDTREVEKMAQTDEYAELVYNAMAYQVSKEIASLGATLYGKIDAVILTGGMAHSKKLTSLIKERVSFMAPVYIFPGEEEMEALAAGVARVLDKEEEAIVYK</sequence>
<evidence type="ECO:0000256" key="6">
    <source>
        <dbReference type="ARBA" id="ARBA00022777"/>
    </source>
</evidence>
<dbReference type="Pfam" id="PF00871">
    <property type="entry name" value="Acetate_kinase"/>
    <property type="match status" value="1"/>
</dbReference>
<dbReference type="InterPro" id="IPR023865">
    <property type="entry name" value="Aliphatic_acid_kinase_CS"/>
</dbReference>
<dbReference type="GO" id="GO:0047761">
    <property type="term" value="F:butyrate kinase activity"/>
    <property type="evidence" value="ECO:0007669"/>
    <property type="project" value="UniProtKB-UniRule"/>
</dbReference>
<keyword evidence="6 9" id="KW-0418">Kinase</keyword>
<evidence type="ECO:0000256" key="7">
    <source>
        <dbReference type="ARBA" id="ARBA00022840"/>
    </source>
</evidence>
<keyword evidence="4 9" id="KW-0808">Transferase</keyword>
<dbReference type="eggNOG" id="COG3426">
    <property type="taxonomic scope" value="Bacteria"/>
</dbReference>
<dbReference type="InterPro" id="IPR000890">
    <property type="entry name" value="Aliphatic_acid_kin_short-chain"/>
</dbReference>
<dbReference type="STRING" id="679200.HMPREF9333_01808"/>
<dbReference type="PROSITE" id="PS01075">
    <property type="entry name" value="ACETATE_KINASE_1"/>
    <property type="match status" value="1"/>
</dbReference>
<comment type="similarity">
    <text evidence="2 9 10">Belongs to the acetokinase family.</text>
</comment>
<evidence type="ECO:0000256" key="8">
    <source>
        <dbReference type="ARBA" id="ARBA00048596"/>
    </source>
</evidence>
<dbReference type="CDD" id="cd24011">
    <property type="entry name" value="ASKHA_NBD_BK"/>
    <property type="match status" value="1"/>
</dbReference>
<evidence type="ECO:0000256" key="3">
    <source>
        <dbReference type="ARBA" id="ARBA00022490"/>
    </source>
</evidence>
<dbReference type="Gene3D" id="3.30.420.40">
    <property type="match status" value="2"/>
</dbReference>
<dbReference type="GO" id="GO:0006083">
    <property type="term" value="P:acetate metabolic process"/>
    <property type="evidence" value="ECO:0007669"/>
    <property type="project" value="TreeGrafter"/>
</dbReference>
<evidence type="ECO:0000256" key="10">
    <source>
        <dbReference type="RuleBase" id="RU003835"/>
    </source>
</evidence>
<protein>
    <recommendedName>
        <fullName evidence="9">Probable butyrate kinase</fullName>
        <shortName evidence="9">BK</shortName>
        <ecNumber evidence="9">2.7.2.7</ecNumber>
    </recommendedName>
    <alternativeName>
        <fullName evidence="9">Branched-chain carboxylic acid kinase</fullName>
    </alternativeName>
</protein>
<dbReference type="Proteomes" id="UP000003011">
    <property type="component" value="Unassembled WGS sequence"/>
</dbReference>
<evidence type="ECO:0000313" key="12">
    <source>
        <dbReference type="Proteomes" id="UP000003011"/>
    </source>
</evidence>
<evidence type="ECO:0000256" key="5">
    <source>
        <dbReference type="ARBA" id="ARBA00022741"/>
    </source>
</evidence>
<dbReference type="InterPro" id="IPR011245">
    <property type="entry name" value="Butyrate_kin"/>
</dbReference>
<dbReference type="PATRIC" id="fig|679200.3.peg.1912"/>
<proteinExistence type="inferred from homology"/>
<keyword evidence="5 9" id="KW-0547">Nucleotide-binding</keyword>
<dbReference type="GO" id="GO:0008776">
    <property type="term" value="F:acetate kinase activity"/>
    <property type="evidence" value="ECO:0007669"/>
    <property type="project" value="TreeGrafter"/>
</dbReference>
<name>G5GJR8_9FIRM</name>
<dbReference type="GO" id="GO:0005524">
    <property type="term" value="F:ATP binding"/>
    <property type="evidence" value="ECO:0007669"/>
    <property type="project" value="UniProtKB-KW"/>
</dbReference>
<dbReference type="PIRSF" id="PIRSF036458">
    <property type="entry name" value="Butyrate_kin"/>
    <property type="match status" value="1"/>
</dbReference>
<comment type="subcellular location">
    <subcellularLocation>
        <location evidence="1 9">Cytoplasm</location>
    </subcellularLocation>
</comment>
<dbReference type="PANTHER" id="PTHR21060:SF3">
    <property type="entry name" value="BUTYRATE KINASE 2-RELATED"/>
    <property type="match status" value="1"/>
</dbReference>
<evidence type="ECO:0000256" key="1">
    <source>
        <dbReference type="ARBA" id="ARBA00004496"/>
    </source>
</evidence>
<dbReference type="AlphaFoldDB" id="G5GJR8"/>
<keyword evidence="12" id="KW-1185">Reference proteome</keyword>
<comment type="catalytic activity">
    <reaction evidence="8 9">
        <text>butanoate + ATP = butanoyl phosphate + ADP</text>
        <dbReference type="Rhea" id="RHEA:13585"/>
        <dbReference type="ChEBI" id="CHEBI:17968"/>
        <dbReference type="ChEBI" id="CHEBI:30616"/>
        <dbReference type="ChEBI" id="CHEBI:58079"/>
        <dbReference type="ChEBI" id="CHEBI:456216"/>
        <dbReference type="EC" id="2.7.2.7"/>
    </reaction>
</comment>
<accession>G5GJR8</accession>
<dbReference type="HAMAP" id="MF_00542">
    <property type="entry name" value="Butyrate_kinase"/>
    <property type="match status" value="1"/>
</dbReference>
<dbReference type="NCBIfam" id="TIGR02707">
    <property type="entry name" value="butyr_kinase"/>
    <property type="match status" value="1"/>
</dbReference>
<keyword evidence="3 9" id="KW-0963">Cytoplasm</keyword>
<evidence type="ECO:0000256" key="9">
    <source>
        <dbReference type="HAMAP-Rule" id="MF_00542"/>
    </source>
</evidence>
<dbReference type="EC" id="2.7.2.7" evidence="9"/>
<dbReference type="HOGENOM" id="CLU_048716_0_0_9"/>
<dbReference type="EMBL" id="ACZL01000031">
    <property type="protein sequence ID" value="EHI54961.1"/>
    <property type="molecule type" value="Genomic_DNA"/>
</dbReference>
<dbReference type="PRINTS" id="PR00471">
    <property type="entry name" value="ACETATEKNASE"/>
</dbReference>
<dbReference type="NCBIfam" id="NF002834">
    <property type="entry name" value="PRK03011.1-5"/>
    <property type="match status" value="1"/>
</dbReference>
<evidence type="ECO:0000256" key="2">
    <source>
        <dbReference type="ARBA" id="ARBA00008748"/>
    </source>
</evidence>
<dbReference type="GO" id="GO:0005737">
    <property type="term" value="C:cytoplasm"/>
    <property type="evidence" value="ECO:0007669"/>
    <property type="project" value="UniProtKB-SubCell"/>
</dbReference>
<organism evidence="11 12">
    <name type="scientific">Johnsonella ignava ATCC 51276</name>
    <dbReference type="NCBI Taxonomy" id="679200"/>
    <lineage>
        <taxon>Bacteria</taxon>
        <taxon>Bacillati</taxon>
        <taxon>Bacillota</taxon>
        <taxon>Clostridia</taxon>
        <taxon>Lachnospirales</taxon>
        <taxon>Lachnospiraceae</taxon>
        <taxon>Johnsonella</taxon>
    </lineage>
</organism>
<evidence type="ECO:0000256" key="4">
    <source>
        <dbReference type="ARBA" id="ARBA00022679"/>
    </source>
</evidence>
<gene>
    <name evidence="9" type="primary">buk</name>
    <name evidence="11" type="ORF">HMPREF9333_01808</name>
</gene>
<dbReference type="RefSeq" id="WP_005541599.1">
    <property type="nucleotide sequence ID" value="NZ_JH378836.1"/>
</dbReference>
<dbReference type="PANTHER" id="PTHR21060">
    <property type="entry name" value="ACETATE KINASE"/>
    <property type="match status" value="1"/>
</dbReference>
<evidence type="ECO:0000313" key="11">
    <source>
        <dbReference type="EMBL" id="EHI54961.1"/>
    </source>
</evidence>
<dbReference type="SUPFAM" id="SSF53067">
    <property type="entry name" value="Actin-like ATPase domain"/>
    <property type="match status" value="2"/>
</dbReference>
<reference evidence="11 12" key="1">
    <citation type="submission" date="2011-08" db="EMBL/GenBank/DDBJ databases">
        <title>The Genome Sequence of Johnsonella ignava ATCC 51276.</title>
        <authorList>
            <consortium name="The Broad Institute Genome Sequencing Platform"/>
            <person name="Earl A."/>
            <person name="Ward D."/>
            <person name="Feldgarden M."/>
            <person name="Gevers D."/>
            <person name="Izard J."/>
            <person name="Blanton J.M."/>
            <person name="Baranova O.V."/>
            <person name="Dewhirst F.E."/>
            <person name="Young S.K."/>
            <person name="Zeng Q."/>
            <person name="Gargeya S."/>
            <person name="Fitzgerald M."/>
            <person name="Haas B."/>
            <person name="Abouelleil A."/>
            <person name="Alvarado L."/>
            <person name="Arachchi H.M."/>
            <person name="Berlin A."/>
            <person name="Brown A."/>
            <person name="Chapman S.B."/>
            <person name="Chen Z."/>
            <person name="Dunbar C."/>
            <person name="Freedman E."/>
            <person name="Gearin G."/>
            <person name="Gellesch M."/>
            <person name="Goldberg J."/>
            <person name="Griggs A."/>
            <person name="Gujja S."/>
            <person name="Heiman D."/>
            <person name="Howarth C."/>
            <person name="Larson L."/>
            <person name="Lui A."/>
            <person name="MacDonald P.J.P."/>
            <person name="Montmayeur A."/>
            <person name="Murphy C."/>
            <person name="Neiman D."/>
            <person name="Pearson M."/>
            <person name="Priest M."/>
            <person name="Roberts A."/>
            <person name="Saif S."/>
            <person name="Shea T."/>
            <person name="Shenoy N."/>
            <person name="Sisk P."/>
            <person name="Stolte C."/>
            <person name="Sykes S."/>
            <person name="Wortman J."/>
            <person name="Nusbaum C."/>
            <person name="Birren B."/>
        </authorList>
    </citation>
    <scope>NUCLEOTIDE SEQUENCE [LARGE SCALE GENOMIC DNA]</scope>
    <source>
        <strain evidence="11 12">ATCC 51276</strain>
    </source>
</reference>
<dbReference type="InterPro" id="IPR043129">
    <property type="entry name" value="ATPase_NBD"/>
</dbReference>